<gene>
    <name evidence="1" type="ORF">Q0590_25750</name>
</gene>
<reference evidence="1" key="1">
    <citation type="submission" date="2023-07" db="EMBL/GenBank/DDBJ databases">
        <title>The genome sequence of Rhodocytophaga aerolata KACC 12507.</title>
        <authorList>
            <person name="Zhang X."/>
        </authorList>
    </citation>
    <scope>NUCLEOTIDE SEQUENCE</scope>
    <source>
        <strain evidence="1">KACC 12507</strain>
    </source>
</reference>
<organism evidence="1 2">
    <name type="scientific">Rhodocytophaga aerolata</name>
    <dbReference type="NCBI Taxonomy" id="455078"/>
    <lineage>
        <taxon>Bacteria</taxon>
        <taxon>Pseudomonadati</taxon>
        <taxon>Bacteroidota</taxon>
        <taxon>Cytophagia</taxon>
        <taxon>Cytophagales</taxon>
        <taxon>Rhodocytophagaceae</taxon>
        <taxon>Rhodocytophaga</taxon>
    </lineage>
</organism>
<proteinExistence type="predicted"/>
<dbReference type="RefSeq" id="WP_302040511.1">
    <property type="nucleotide sequence ID" value="NZ_JAUKPO010000021.1"/>
</dbReference>
<accession>A0ABT8RET5</accession>
<comment type="caution">
    <text evidence="1">The sequence shown here is derived from an EMBL/GenBank/DDBJ whole genome shotgun (WGS) entry which is preliminary data.</text>
</comment>
<protein>
    <recommendedName>
        <fullName evidence="3">DUF2281 domain-containing protein</fullName>
    </recommendedName>
</protein>
<sequence>MKTLAQLLHEVLKSMEEHRKLKTETDKKPEKQMVYAAQDKLKKENSSVNSTEDEQEILNDFLNYYKDNSR</sequence>
<dbReference type="EMBL" id="JAUKPO010000021">
    <property type="protein sequence ID" value="MDO1449708.1"/>
    <property type="molecule type" value="Genomic_DNA"/>
</dbReference>
<name>A0ABT8RET5_9BACT</name>
<dbReference type="Proteomes" id="UP001168528">
    <property type="component" value="Unassembled WGS sequence"/>
</dbReference>
<evidence type="ECO:0000313" key="2">
    <source>
        <dbReference type="Proteomes" id="UP001168528"/>
    </source>
</evidence>
<evidence type="ECO:0000313" key="1">
    <source>
        <dbReference type="EMBL" id="MDO1449708.1"/>
    </source>
</evidence>
<keyword evidence="2" id="KW-1185">Reference proteome</keyword>
<evidence type="ECO:0008006" key="3">
    <source>
        <dbReference type="Google" id="ProtNLM"/>
    </source>
</evidence>